<dbReference type="EMBL" id="JAMKFB020000016">
    <property type="protein sequence ID" value="KAL0171673.1"/>
    <property type="molecule type" value="Genomic_DNA"/>
</dbReference>
<evidence type="ECO:0000313" key="2">
    <source>
        <dbReference type="EMBL" id="KAL0171673.1"/>
    </source>
</evidence>
<sequence>VPEANPSDPSSEEISTPSKTESGLEANTPTKMDTARKSAPPKQPDIIPKLSGSPQHKKGG</sequence>
<comment type="caution">
    <text evidence="2">The sequence shown here is derived from an EMBL/GenBank/DDBJ whole genome shotgun (WGS) entry which is preliminary data.</text>
</comment>
<protein>
    <recommendedName>
        <fullName evidence="4">Calpastatin</fullName>
    </recommendedName>
</protein>
<feature type="compositionally biased region" description="Polar residues" evidence="1">
    <location>
        <begin position="7"/>
        <end position="31"/>
    </location>
</feature>
<gene>
    <name evidence="2" type="ORF">M9458_031984</name>
</gene>
<organism evidence="2 3">
    <name type="scientific">Cirrhinus mrigala</name>
    <name type="common">Mrigala</name>
    <dbReference type="NCBI Taxonomy" id="683832"/>
    <lineage>
        <taxon>Eukaryota</taxon>
        <taxon>Metazoa</taxon>
        <taxon>Chordata</taxon>
        <taxon>Craniata</taxon>
        <taxon>Vertebrata</taxon>
        <taxon>Euteleostomi</taxon>
        <taxon>Actinopterygii</taxon>
        <taxon>Neopterygii</taxon>
        <taxon>Teleostei</taxon>
        <taxon>Ostariophysi</taxon>
        <taxon>Cypriniformes</taxon>
        <taxon>Cyprinidae</taxon>
        <taxon>Labeoninae</taxon>
        <taxon>Labeonini</taxon>
        <taxon>Cirrhinus</taxon>
    </lineage>
</organism>
<dbReference type="AlphaFoldDB" id="A0ABD0PC69"/>
<accession>A0ABD0PC69</accession>
<feature type="non-terminal residue" evidence="2">
    <location>
        <position position="60"/>
    </location>
</feature>
<feature type="non-terminal residue" evidence="2">
    <location>
        <position position="1"/>
    </location>
</feature>
<proteinExistence type="predicted"/>
<evidence type="ECO:0000256" key="1">
    <source>
        <dbReference type="SAM" id="MobiDB-lite"/>
    </source>
</evidence>
<dbReference type="Proteomes" id="UP001529510">
    <property type="component" value="Unassembled WGS sequence"/>
</dbReference>
<evidence type="ECO:0008006" key="4">
    <source>
        <dbReference type="Google" id="ProtNLM"/>
    </source>
</evidence>
<keyword evidence="3" id="KW-1185">Reference proteome</keyword>
<feature type="region of interest" description="Disordered" evidence="1">
    <location>
        <begin position="1"/>
        <end position="60"/>
    </location>
</feature>
<reference evidence="2 3" key="1">
    <citation type="submission" date="2024-05" db="EMBL/GenBank/DDBJ databases">
        <title>Genome sequencing and assembly of Indian major carp, Cirrhinus mrigala (Hamilton, 1822).</title>
        <authorList>
            <person name="Mohindra V."/>
            <person name="Chowdhury L.M."/>
            <person name="Lal K."/>
            <person name="Jena J.K."/>
        </authorList>
    </citation>
    <scope>NUCLEOTIDE SEQUENCE [LARGE SCALE GENOMIC DNA]</scope>
    <source>
        <strain evidence="2">CM1030</strain>
        <tissue evidence="2">Blood</tissue>
    </source>
</reference>
<name>A0ABD0PC69_CIRMR</name>
<evidence type="ECO:0000313" key="3">
    <source>
        <dbReference type="Proteomes" id="UP001529510"/>
    </source>
</evidence>